<dbReference type="InterPro" id="IPR006876">
    <property type="entry name" value="LMBR1-like_membr_prot"/>
</dbReference>
<organism evidence="9 10">
    <name type="scientific">Branchiostoma floridae</name>
    <name type="common">Florida lancelet</name>
    <name type="synonym">Amphioxus</name>
    <dbReference type="NCBI Taxonomy" id="7739"/>
    <lineage>
        <taxon>Eukaryota</taxon>
        <taxon>Metazoa</taxon>
        <taxon>Chordata</taxon>
        <taxon>Cephalochordata</taxon>
        <taxon>Leptocardii</taxon>
        <taxon>Amphioxiformes</taxon>
        <taxon>Branchiostomatidae</taxon>
        <taxon>Branchiostoma</taxon>
    </lineage>
</organism>
<evidence type="ECO:0000313" key="10">
    <source>
        <dbReference type="RefSeq" id="XP_035699176.1"/>
    </source>
</evidence>
<evidence type="ECO:0000256" key="2">
    <source>
        <dbReference type="ARBA" id="ARBA00010487"/>
    </source>
</evidence>
<name>A0A9J7MDI8_BRAFL</name>
<feature type="transmembrane region" description="Helical" evidence="8">
    <location>
        <begin position="499"/>
        <end position="521"/>
    </location>
</feature>
<feature type="compositionally biased region" description="Polar residues" evidence="7">
    <location>
        <begin position="717"/>
        <end position="732"/>
    </location>
</feature>
<dbReference type="GO" id="GO:0016020">
    <property type="term" value="C:membrane"/>
    <property type="evidence" value="ECO:0000318"/>
    <property type="project" value="GO_Central"/>
</dbReference>
<dbReference type="PANTHER" id="PTHR21355:SF0">
    <property type="entry name" value="G-PROTEIN COUPLED RECEPTOR-ASSOCIATED PROTEIN LMBRD2"/>
    <property type="match status" value="1"/>
</dbReference>
<evidence type="ECO:0000256" key="5">
    <source>
        <dbReference type="ARBA" id="ARBA00023136"/>
    </source>
</evidence>
<reference evidence="10" key="2">
    <citation type="submission" date="2025-08" db="UniProtKB">
        <authorList>
            <consortium name="RefSeq"/>
        </authorList>
    </citation>
    <scope>IDENTIFICATION</scope>
    <source>
        <strain evidence="10">S238N-H82</strain>
        <tissue evidence="10">Testes</tissue>
    </source>
</reference>
<evidence type="ECO:0000256" key="7">
    <source>
        <dbReference type="SAM" id="MobiDB-lite"/>
    </source>
</evidence>
<keyword evidence="5 8" id="KW-0472">Membrane</keyword>
<feature type="transmembrane region" description="Helical" evidence="8">
    <location>
        <begin position="33"/>
        <end position="52"/>
    </location>
</feature>
<feature type="region of interest" description="Disordered" evidence="7">
    <location>
        <begin position="609"/>
        <end position="628"/>
    </location>
</feature>
<gene>
    <name evidence="10" type="primary">LOC118431874</name>
</gene>
<dbReference type="Proteomes" id="UP000001554">
    <property type="component" value="Chromosome 15"/>
</dbReference>
<dbReference type="Pfam" id="PF04791">
    <property type="entry name" value="LMBR1"/>
    <property type="match status" value="1"/>
</dbReference>
<keyword evidence="6" id="KW-0175">Coiled coil</keyword>
<feature type="coiled-coil region" evidence="6">
    <location>
        <begin position="256"/>
        <end position="283"/>
    </location>
</feature>
<dbReference type="OMA" id="QLERICY"/>
<dbReference type="GeneID" id="118431874"/>
<dbReference type="RefSeq" id="XP_035699176.1">
    <property type="nucleotide sequence ID" value="XM_035843283.1"/>
</dbReference>
<dbReference type="PANTHER" id="PTHR21355">
    <property type="entry name" value="G-PROTEIN COUPLED RECEPTOR-ASSOCIATED PROTEIN LMBRD2"/>
    <property type="match status" value="1"/>
</dbReference>
<feature type="compositionally biased region" description="Acidic residues" evidence="7">
    <location>
        <begin position="698"/>
        <end position="710"/>
    </location>
</feature>
<feature type="region of interest" description="Disordered" evidence="7">
    <location>
        <begin position="698"/>
        <end position="752"/>
    </location>
</feature>
<dbReference type="AlphaFoldDB" id="A0A9J7MDI8"/>
<feature type="transmembrane region" description="Helical" evidence="8">
    <location>
        <begin position="556"/>
        <end position="575"/>
    </location>
</feature>
<feature type="transmembrane region" description="Helical" evidence="8">
    <location>
        <begin position="217"/>
        <end position="235"/>
    </location>
</feature>
<dbReference type="InterPro" id="IPR051584">
    <property type="entry name" value="GPCR-associated_LMBR1"/>
</dbReference>
<evidence type="ECO:0000256" key="8">
    <source>
        <dbReference type="SAM" id="Phobius"/>
    </source>
</evidence>
<sequence>MSVAPLAVEVICVFCLAAYLLHKYGNIRRQHVLVTLASLVAWYFSMIIIFILPLDVSTTFYKICLGSIQPPVTPAAILSPPTNATPHANHTYTDAPSSINTTVNDDQSLVRRDALFDTPTCQVPWSYVQEHVLPNMWHVVYWTSQILTWLILPFMQSYATSGDFTIQGKIKTALIENAIYYGSYLLIFGALLIYVAARPDLQIDGPRLKMIGITASNTWGLFLLVLLLGYGLVEVPRKCWTSSNREQLLAYTRFQVAKLSTDKSDTEETLEDILEEVSKASEAIRYNHPHRKYMDTILRKVPEDMQGRLNRGMDDYEDYPDGRSASIPSEKDLVALHRKTIRAVTSQHRTQIQWDILMERAFGLEDIAESEKCADRRFRSTFPQHYTGILKHICTPTVEWYWKCLVRPWVLKVLTVILAIFSFVVIWSEVTFFNKKPVLSLFAIFINVAAQNYDYFYIELASCLTITYLCVCVYFTVFRIRIFNYYYIAPYHQTDSNSLLFSGMLLCRLTPPLCLNFLGMIHLDKHVTGNEDQEIETAYTSIMGHMDVISFLSDGFYIYYPILVIVVALGTFFSVGNRCLGLLGFQQFIGDDDMTSDLIEEGKEMIKREKRKRQRVEDGEARRKSWRDRYGTTKDRVGSLQNRDASDSDSGRGSMKSGALYGKESSLLHRIASQLAKYSRVNDKDDSAQVELLKDSEPLDYDDSLAENEEFDRAKYTRSQAGRSSRQTTGSRWTGGRGYGSQAPPKGLFDDV</sequence>
<feature type="transmembrane region" description="Helical" evidence="8">
    <location>
        <begin position="409"/>
        <end position="428"/>
    </location>
</feature>
<feature type="transmembrane region" description="Helical" evidence="8">
    <location>
        <begin position="455"/>
        <end position="478"/>
    </location>
</feature>
<dbReference type="KEGG" id="bfo:118431874"/>
<feature type="transmembrane region" description="Helical" evidence="8">
    <location>
        <begin position="139"/>
        <end position="158"/>
    </location>
</feature>
<keyword evidence="3 8" id="KW-0812">Transmembrane</keyword>
<evidence type="ECO:0000256" key="4">
    <source>
        <dbReference type="ARBA" id="ARBA00022989"/>
    </source>
</evidence>
<evidence type="ECO:0000256" key="1">
    <source>
        <dbReference type="ARBA" id="ARBA00004141"/>
    </source>
</evidence>
<feature type="transmembrane region" description="Helical" evidence="8">
    <location>
        <begin position="178"/>
        <end position="197"/>
    </location>
</feature>
<evidence type="ECO:0000256" key="6">
    <source>
        <dbReference type="SAM" id="Coils"/>
    </source>
</evidence>
<proteinExistence type="inferred from homology"/>
<comment type="similarity">
    <text evidence="2">Belongs to the LIMR family.</text>
</comment>
<accession>A0A9J7MDI8</accession>
<feature type="compositionally biased region" description="Basic and acidic residues" evidence="7">
    <location>
        <begin position="615"/>
        <end position="628"/>
    </location>
</feature>
<keyword evidence="4 8" id="KW-1133">Transmembrane helix</keyword>
<reference evidence="9" key="1">
    <citation type="journal article" date="2020" name="Nat. Ecol. Evol.">
        <title>Deeply conserved synteny resolves early events in vertebrate evolution.</title>
        <authorList>
            <person name="Simakov O."/>
            <person name="Marletaz F."/>
            <person name="Yue J.X."/>
            <person name="O'Connell B."/>
            <person name="Jenkins J."/>
            <person name="Brandt A."/>
            <person name="Calef R."/>
            <person name="Tung C.H."/>
            <person name="Huang T.K."/>
            <person name="Schmutz J."/>
            <person name="Satoh N."/>
            <person name="Yu J.K."/>
            <person name="Putnam N.H."/>
            <person name="Green R.E."/>
            <person name="Rokhsar D.S."/>
        </authorList>
    </citation>
    <scope>NUCLEOTIDE SEQUENCE [LARGE SCALE GENOMIC DNA]</scope>
    <source>
        <strain evidence="9">S238N-H82</strain>
    </source>
</reference>
<keyword evidence="9" id="KW-1185">Reference proteome</keyword>
<dbReference type="OrthoDB" id="203099at2759"/>
<evidence type="ECO:0000256" key="3">
    <source>
        <dbReference type="ARBA" id="ARBA00022692"/>
    </source>
</evidence>
<evidence type="ECO:0000313" key="9">
    <source>
        <dbReference type="Proteomes" id="UP000001554"/>
    </source>
</evidence>
<feature type="region of interest" description="Disordered" evidence="7">
    <location>
        <begin position="633"/>
        <end position="658"/>
    </location>
</feature>
<comment type="subcellular location">
    <subcellularLocation>
        <location evidence="1">Membrane</location>
        <topology evidence="1">Multi-pass membrane protein</topology>
    </subcellularLocation>
</comment>
<protein>
    <submittedName>
        <fullName evidence="10">G-protein coupled receptor-associated protein LMBRD2-like isoform X1</fullName>
    </submittedName>
</protein>
<feature type="transmembrane region" description="Helical" evidence="8">
    <location>
        <begin position="6"/>
        <end position="21"/>
    </location>
</feature>